<reference evidence="14" key="1">
    <citation type="submission" date="2021-06" db="EMBL/GenBank/DDBJ databases">
        <title>Parelaphostrongylus tenuis whole genome reference sequence.</title>
        <authorList>
            <person name="Garwood T.J."/>
            <person name="Larsen P.A."/>
            <person name="Fountain-Jones N.M."/>
            <person name="Garbe J.R."/>
            <person name="Macchietto M.G."/>
            <person name="Kania S.A."/>
            <person name="Gerhold R.W."/>
            <person name="Richards J.E."/>
            <person name="Wolf T.M."/>
        </authorList>
    </citation>
    <scope>NUCLEOTIDE SEQUENCE</scope>
    <source>
        <strain evidence="14">MNPRO001-30</strain>
        <tissue evidence="14">Meninges</tissue>
    </source>
</reference>
<dbReference type="SMART" id="SM00399">
    <property type="entry name" value="ZnF_C4"/>
    <property type="match status" value="1"/>
</dbReference>
<dbReference type="Proteomes" id="UP001196413">
    <property type="component" value="Unassembled WGS sequence"/>
</dbReference>
<gene>
    <name evidence="14" type="ORF">KIN20_017297</name>
</gene>
<dbReference type="InterPro" id="IPR013088">
    <property type="entry name" value="Znf_NHR/GATA"/>
</dbReference>
<keyword evidence="6 10" id="KW-0238">DNA-binding</keyword>
<dbReference type="PANTHER" id="PTHR24082:SF502">
    <property type="entry name" value="STEROID HORMONE RECEPTOR FAMILY MEMBER CNR14"/>
    <property type="match status" value="1"/>
</dbReference>
<evidence type="ECO:0000256" key="4">
    <source>
        <dbReference type="ARBA" id="ARBA00022833"/>
    </source>
</evidence>
<evidence type="ECO:0000256" key="9">
    <source>
        <dbReference type="ARBA" id="ARBA00023242"/>
    </source>
</evidence>
<dbReference type="InterPro" id="IPR050234">
    <property type="entry name" value="Nuclear_hormone_rcpt_NR1"/>
</dbReference>
<keyword evidence="4 10" id="KW-0862">Zinc</keyword>
<dbReference type="InterPro" id="IPR035500">
    <property type="entry name" value="NHR-like_dom_sf"/>
</dbReference>
<dbReference type="InterPro" id="IPR001728">
    <property type="entry name" value="ThyrH_rcpt"/>
</dbReference>
<evidence type="ECO:0000313" key="15">
    <source>
        <dbReference type="Proteomes" id="UP001196413"/>
    </source>
</evidence>
<dbReference type="PANTHER" id="PTHR24082">
    <property type="entry name" value="NUCLEAR HORMONE RECEPTOR"/>
    <property type="match status" value="1"/>
</dbReference>
<feature type="domain" description="NR LBD" evidence="13">
    <location>
        <begin position="292"/>
        <end position="527"/>
    </location>
</feature>
<dbReference type="GO" id="GO:0008270">
    <property type="term" value="F:zinc ion binding"/>
    <property type="evidence" value="ECO:0007669"/>
    <property type="project" value="UniProtKB-KW"/>
</dbReference>
<comment type="subcellular location">
    <subcellularLocation>
        <location evidence="10">Nucleus</location>
    </subcellularLocation>
</comment>
<dbReference type="GO" id="GO:0045944">
    <property type="term" value="P:positive regulation of transcription by RNA polymerase II"/>
    <property type="evidence" value="ECO:0007669"/>
    <property type="project" value="TreeGrafter"/>
</dbReference>
<dbReference type="GO" id="GO:0004879">
    <property type="term" value="F:nuclear receptor activity"/>
    <property type="evidence" value="ECO:0007669"/>
    <property type="project" value="InterPro"/>
</dbReference>
<dbReference type="CDD" id="cd07165">
    <property type="entry name" value="NR_DBD_DmE78_like"/>
    <property type="match status" value="1"/>
</dbReference>
<dbReference type="GO" id="GO:0030154">
    <property type="term" value="P:cell differentiation"/>
    <property type="evidence" value="ECO:0007669"/>
    <property type="project" value="TreeGrafter"/>
</dbReference>
<evidence type="ECO:0000256" key="5">
    <source>
        <dbReference type="ARBA" id="ARBA00023015"/>
    </source>
</evidence>
<dbReference type="InterPro" id="IPR001628">
    <property type="entry name" value="Znf_hrmn_rcpt"/>
</dbReference>
<comment type="caution">
    <text evidence="14">The sequence shown here is derived from an EMBL/GenBank/DDBJ whole genome shotgun (WGS) entry which is preliminary data.</text>
</comment>
<dbReference type="InterPro" id="IPR001723">
    <property type="entry name" value="Nuclear_hrmn_rcpt"/>
</dbReference>
<evidence type="ECO:0000256" key="6">
    <source>
        <dbReference type="ARBA" id="ARBA00023125"/>
    </source>
</evidence>
<evidence type="ECO:0000256" key="10">
    <source>
        <dbReference type="RuleBase" id="RU004334"/>
    </source>
</evidence>
<keyword evidence="3 10" id="KW-0863">Zinc-finger</keyword>
<feature type="region of interest" description="Disordered" evidence="11">
    <location>
        <begin position="266"/>
        <end position="286"/>
    </location>
</feature>
<evidence type="ECO:0000256" key="8">
    <source>
        <dbReference type="ARBA" id="ARBA00023170"/>
    </source>
</evidence>
<dbReference type="PROSITE" id="PS51030">
    <property type="entry name" value="NUCLEAR_REC_DBD_2"/>
    <property type="match status" value="1"/>
</dbReference>
<dbReference type="Gene3D" id="1.10.565.10">
    <property type="entry name" value="Retinoid X Receptor"/>
    <property type="match status" value="1"/>
</dbReference>
<keyword evidence="5 10" id="KW-0805">Transcription regulation</keyword>
<evidence type="ECO:0000256" key="7">
    <source>
        <dbReference type="ARBA" id="ARBA00023163"/>
    </source>
</evidence>
<keyword evidence="7 10" id="KW-0804">Transcription</keyword>
<evidence type="ECO:0000256" key="3">
    <source>
        <dbReference type="ARBA" id="ARBA00022771"/>
    </source>
</evidence>
<accession>A0AAD5QRD1</accession>
<comment type="similarity">
    <text evidence="1">Belongs to the nuclear hormone receptor family. NR1 subfamily.</text>
</comment>
<evidence type="ECO:0000313" key="14">
    <source>
        <dbReference type="EMBL" id="KAJ1358779.1"/>
    </source>
</evidence>
<keyword evidence="2 10" id="KW-0479">Metal-binding</keyword>
<sequence length="556" mass="62794">MNGGSGGIVITYHEQITKNNMKSNATPVTDTPSLSHSMSFDGYSAHSPSSSRVSSSFYDYSSISEVSSDYRPSQMSSSPQMICVKTEKPSPPQAWMSHNYSPYEAPSLYSPSMANPLADEGNAFQYRPYKQEPSYFTERAVFPAQSDFQVHTTFSDNGVNHSERTSPQPSGLVVPVGGKALLICKVCGDKASGYHYGVTSCEGCKGFFRRSIQKRMEYRCLRDGVCPIYKQNRNRCQACRFKKCITVGMSRDLRFGRVSKRTVKEISDVDTSDSDEKPEVSSTTSPEPLKVQLNQLIQTVYEAHEEFSAMTVKRQRTVSEHTLDFVIADPPLPNQLRAWELYTEKVTPDIHKTVEFAKRVPGFPMLHSGDQQALIKSSFFRIFLMRTYRGLSSRGLLLVDGTFMQSTFLHLIFGEFLNELLVFAHAMKGLNLSDEVVAVFAAVLLTTTENIYYHSKVEVDRIHERLVTALRTKINDEFPDSVVFDLLMSKISHLQELAIHHDKIHNILRYNWANVKISALYSEIYYLEHRAAPHHGRSSSEETVPHPSFSDLLGYD</sequence>
<feature type="region of interest" description="Disordered" evidence="11">
    <location>
        <begin position="535"/>
        <end position="556"/>
    </location>
</feature>
<evidence type="ECO:0000256" key="11">
    <source>
        <dbReference type="SAM" id="MobiDB-lite"/>
    </source>
</evidence>
<dbReference type="SUPFAM" id="SSF48508">
    <property type="entry name" value="Nuclear receptor ligand-binding domain"/>
    <property type="match status" value="1"/>
</dbReference>
<dbReference type="PROSITE" id="PS00031">
    <property type="entry name" value="NUCLEAR_REC_DBD_1"/>
    <property type="match status" value="1"/>
</dbReference>
<proteinExistence type="inferred from homology"/>
<name>A0AAD5QRD1_PARTN</name>
<dbReference type="FunFam" id="3.30.50.10:FF:000056">
    <property type="entry name" value="Peroxisome proliferator-activated receptor gamma"/>
    <property type="match status" value="1"/>
</dbReference>
<dbReference type="Gene3D" id="3.30.50.10">
    <property type="entry name" value="Erythroid Transcription Factor GATA-1, subunit A"/>
    <property type="match status" value="1"/>
</dbReference>
<evidence type="ECO:0000256" key="1">
    <source>
        <dbReference type="ARBA" id="ARBA00008092"/>
    </source>
</evidence>
<dbReference type="SMART" id="SM00430">
    <property type="entry name" value="HOLI"/>
    <property type="match status" value="1"/>
</dbReference>
<dbReference type="PRINTS" id="PR00546">
    <property type="entry name" value="THYROIDHORMR"/>
</dbReference>
<dbReference type="PROSITE" id="PS51843">
    <property type="entry name" value="NR_LBD"/>
    <property type="match status" value="1"/>
</dbReference>
<evidence type="ECO:0000259" key="13">
    <source>
        <dbReference type="PROSITE" id="PS51843"/>
    </source>
</evidence>
<evidence type="ECO:0000259" key="12">
    <source>
        <dbReference type="PROSITE" id="PS51030"/>
    </source>
</evidence>
<dbReference type="GO" id="GO:0009755">
    <property type="term" value="P:hormone-mediated signaling pathway"/>
    <property type="evidence" value="ECO:0007669"/>
    <property type="project" value="TreeGrafter"/>
</dbReference>
<evidence type="ECO:0000256" key="2">
    <source>
        <dbReference type="ARBA" id="ARBA00022723"/>
    </source>
</evidence>
<protein>
    <submittedName>
        <fullName evidence="14">Uncharacterized protein</fullName>
    </submittedName>
</protein>
<dbReference type="AlphaFoldDB" id="A0AAD5QRD1"/>
<organism evidence="14 15">
    <name type="scientific">Parelaphostrongylus tenuis</name>
    <name type="common">Meningeal worm</name>
    <dbReference type="NCBI Taxonomy" id="148309"/>
    <lineage>
        <taxon>Eukaryota</taxon>
        <taxon>Metazoa</taxon>
        <taxon>Ecdysozoa</taxon>
        <taxon>Nematoda</taxon>
        <taxon>Chromadorea</taxon>
        <taxon>Rhabditida</taxon>
        <taxon>Rhabditina</taxon>
        <taxon>Rhabditomorpha</taxon>
        <taxon>Strongyloidea</taxon>
        <taxon>Metastrongylidae</taxon>
        <taxon>Parelaphostrongylus</taxon>
    </lineage>
</organism>
<keyword evidence="15" id="KW-1185">Reference proteome</keyword>
<dbReference type="EMBL" id="JAHQIW010003468">
    <property type="protein sequence ID" value="KAJ1358779.1"/>
    <property type="molecule type" value="Genomic_DNA"/>
</dbReference>
<feature type="domain" description="Nuclear receptor" evidence="12">
    <location>
        <begin position="181"/>
        <end position="256"/>
    </location>
</feature>
<dbReference type="Pfam" id="PF00104">
    <property type="entry name" value="Hormone_recep"/>
    <property type="match status" value="1"/>
</dbReference>
<dbReference type="PRINTS" id="PR00047">
    <property type="entry name" value="STROIDFINGER"/>
</dbReference>
<dbReference type="GO" id="GO:0005634">
    <property type="term" value="C:nucleus"/>
    <property type="evidence" value="ECO:0007669"/>
    <property type="project" value="UniProtKB-SubCell"/>
</dbReference>
<keyword evidence="9 10" id="KW-0539">Nucleus</keyword>
<dbReference type="GO" id="GO:0000978">
    <property type="term" value="F:RNA polymerase II cis-regulatory region sequence-specific DNA binding"/>
    <property type="evidence" value="ECO:0007669"/>
    <property type="project" value="TreeGrafter"/>
</dbReference>
<dbReference type="Pfam" id="PF00105">
    <property type="entry name" value="zf-C4"/>
    <property type="match status" value="1"/>
</dbReference>
<dbReference type="InterPro" id="IPR000536">
    <property type="entry name" value="Nucl_hrmn_rcpt_lig-bd"/>
</dbReference>
<dbReference type="GO" id="GO:0000122">
    <property type="term" value="P:negative regulation of transcription by RNA polymerase II"/>
    <property type="evidence" value="ECO:0007669"/>
    <property type="project" value="TreeGrafter"/>
</dbReference>
<keyword evidence="8 10" id="KW-0675">Receptor</keyword>
<dbReference type="SUPFAM" id="SSF57716">
    <property type="entry name" value="Glucocorticoid receptor-like (DNA-binding domain)"/>
    <property type="match status" value="1"/>
</dbReference>
<dbReference type="PRINTS" id="PR00398">
    <property type="entry name" value="STRDHORMONER"/>
</dbReference>